<proteinExistence type="predicted"/>
<dbReference type="RefSeq" id="WP_133768347.1">
    <property type="nucleotide sequence ID" value="NZ_SNZR01000011.1"/>
</dbReference>
<dbReference type="EMBL" id="SNZR01000011">
    <property type="protein sequence ID" value="TDR93340.1"/>
    <property type="molecule type" value="Genomic_DNA"/>
</dbReference>
<sequence>MPTGRTDELEQRFGSSVASAITAAYLATIERTSGPGGVLQLSTDERLAIVRALVREAENGRADARHLVEIALATVQRARGAV</sequence>
<name>A0A4R7C495_9HYPH</name>
<gene>
    <name evidence="1" type="ORF">EV668_0598</name>
</gene>
<evidence type="ECO:0000313" key="2">
    <source>
        <dbReference type="Proteomes" id="UP000295122"/>
    </source>
</evidence>
<keyword evidence="2" id="KW-1185">Reference proteome</keyword>
<organism evidence="1 2">
    <name type="scientific">Enterovirga rhinocerotis</name>
    <dbReference type="NCBI Taxonomy" id="1339210"/>
    <lineage>
        <taxon>Bacteria</taxon>
        <taxon>Pseudomonadati</taxon>
        <taxon>Pseudomonadota</taxon>
        <taxon>Alphaproteobacteria</taxon>
        <taxon>Hyphomicrobiales</taxon>
        <taxon>Methylobacteriaceae</taxon>
        <taxon>Enterovirga</taxon>
    </lineage>
</organism>
<comment type="caution">
    <text evidence="1">The sequence shown here is derived from an EMBL/GenBank/DDBJ whole genome shotgun (WGS) entry which is preliminary data.</text>
</comment>
<reference evidence="1 2" key="1">
    <citation type="submission" date="2019-03" db="EMBL/GenBank/DDBJ databases">
        <title>Genomic Encyclopedia of Type Strains, Phase IV (KMG-IV): sequencing the most valuable type-strain genomes for metagenomic binning, comparative biology and taxonomic classification.</title>
        <authorList>
            <person name="Goeker M."/>
        </authorList>
    </citation>
    <scope>NUCLEOTIDE SEQUENCE [LARGE SCALE GENOMIC DNA]</scope>
    <source>
        <strain evidence="1 2">DSM 25903</strain>
    </source>
</reference>
<protein>
    <submittedName>
        <fullName evidence="1">Uncharacterized protein</fullName>
    </submittedName>
</protein>
<accession>A0A4R7C495</accession>
<evidence type="ECO:0000313" key="1">
    <source>
        <dbReference type="EMBL" id="TDR93340.1"/>
    </source>
</evidence>
<dbReference type="AlphaFoldDB" id="A0A4R7C495"/>
<dbReference type="Proteomes" id="UP000295122">
    <property type="component" value="Unassembled WGS sequence"/>
</dbReference>